<feature type="compositionally biased region" description="Polar residues" evidence="1">
    <location>
        <begin position="354"/>
        <end position="366"/>
    </location>
</feature>
<reference evidence="3 4" key="1">
    <citation type="submission" date="2013-11" db="EMBL/GenBank/DDBJ databases">
        <title>Genome sequencing of Stegodyphus mimosarum.</title>
        <authorList>
            <person name="Bechsgaard J."/>
        </authorList>
    </citation>
    <scope>NUCLEOTIDE SEQUENCE [LARGE SCALE GENOMIC DNA]</scope>
</reference>
<dbReference type="Gene3D" id="6.20.200.20">
    <property type="match status" value="1"/>
</dbReference>
<feature type="region of interest" description="Disordered" evidence="1">
    <location>
        <begin position="605"/>
        <end position="645"/>
    </location>
</feature>
<feature type="region of interest" description="Disordered" evidence="1">
    <location>
        <begin position="769"/>
        <end position="793"/>
    </location>
</feature>
<feature type="compositionally biased region" description="Low complexity" evidence="1">
    <location>
        <begin position="621"/>
        <end position="638"/>
    </location>
</feature>
<keyword evidence="4" id="KW-1185">Reference proteome</keyword>
<organism evidence="3 4">
    <name type="scientific">Stegodyphus mimosarum</name>
    <name type="common">African social velvet spider</name>
    <dbReference type="NCBI Taxonomy" id="407821"/>
    <lineage>
        <taxon>Eukaryota</taxon>
        <taxon>Metazoa</taxon>
        <taxon>Ecdysozoa</taxon>
        <taxon>Arthropoda</taxon>
        <taxon>Chelicerata</taxon>
        <taxon>Arachnida</taxon>
        <taxon>Araneae</taxon>
        <taxon>Araneomorphae</taxon>
        <taxon>Entelegynae</taxon>
        <taxon>Eresoidea</taxon>
        <taxon>Eresidae</taxon>
        <taxon>Stegodyphus</taxon>
    </lineage>
</organism>
<sequence>MKTQTFPTRHPMTQTLKTSTTKQGFINDGITETEPFANPDYTTYSTFTGAETDRYTSFNPTKYTVFSTISDRTRKPPAAEFTMPSFKTKQKVTQIYRPYRPDSAGIRKDDVPPTTNFRDEISRYITSSGTMKYGTDLYDTTTIKKDYPSYVEKTNTQTFKPYSQTTQPSSKATIYQKQKLQSTTQAISGHKTKKPLPQDITDLLWSITQLYNTQTSDSSTETWLPTTETDTHMENISGNTGLSQGTLPPIALAAPKLIVEESTSDTSIGSQETDTTQIPTTQAKENLPSPSFNFQSPEIIFSNHGPSSNRRKTPNTAVSELPVVINNHKKTSTRFRPPVRPRPPSTPSAPQTTFVEISNHRPTNSFRRPPGKFPPYPSYGFRHEPDSRRKPSPRDPHHKFHRLAPESYPELSEDYEDYYYESEQDGEPTTKVFSNIQDIKATSTDNFETHHSGNDNATKSGIYTSSYTFVNNMTDSTPETFETLSEISSVSNTYQEKKTTEVSVQNPNSVNAENSDDVIGRSSEVKYALKAEPSEETITPHTATMKMPPTTFQDFTTNSVSVYTTGKQTESNGFSEEESLSRTEYENKNVDSRFAESRFTNFDGIPTQFEVTDKRTSSPNTKSSRPTAPTRPTTSPLPVKSVHSEEDSQEISDVCFVDGRYYTSGEIIVKSNPCEMCRCFYGHPLCQVQQCPSPPDPSCMLEYLPGYCCPRVTCGIKSDSEEIPRGIDVPEPTSQEIRTPIITMDNQWKPLPHGPIVRPSDMVHKIEQPTSENEKIDEKSNNQNFSSEKNEDNIKLPEDNIIIKAAESNSASVSSEEQAVQVELTTTSSTINTPIISDATSGSLSPILATTEGSVTTSEPTTITTTTTNNSLEPVFNHSASERENISRNKSGIHDNSSGVRKILDEVVTLPPSKVALSPSGDTNISTVLPIIPTMQSTTGSTISPDEELETMPNIVLVTRRQS</sequence>
<evidence type="ECO:0000259" key="2">
    <source>
        <dbReference type="PROSITE" id="PS50184"/>
    </source>
</evidence>
<feature type="region of interest" description="Disordered" evidence="1">
    <location>
        <begin position="262"/>
        <end position="288"/>
    </location>
</feature>
<dbReference type="SUPFAM" id="SSF57603">
    <property type="entry name" value="FnI-like domain"/>
    <property type="match status" value="1"/>
</dbReference>
<dbReference type="InterPro" id="IPR001007">
    <property type="entry name" value="VWF_dom"/>
</dbReference>
<evidence type="ECO:0000313" key="3">
    <source>
        <dbReference type="EMBL" id="KFM79344.1"/>
    </source>
</evidence>
<feature type="compositionally biased region" description="Polar residues" evidence="1">
    <location>
        <begin position="264"/>
        <end position="288"/>
    </location>
</feature>
<proteinExistence type="predicted"/>
<feature type="domain" description="VWFC" evidence="2">
    <location>
        <begin position="653"/>
        <end position="715"/>
    </location>
</feature>
<evidence type="ECO:0000313" key="4">
    <source>
        <dbReference type="Proteomes" id="UP000054359"/>
    </source>
</evidence>
<evidence type="ECO:0000256" key="1">
    <source>
        <dbReference type="SAM" id="MobiDB-lite"/>
    </source>
</evidence>
<dbReference type="OrthoDB" id="10072086at2759"/>
<dbReference type="AlphaFoldDB" id="A0A087UPQ5"/>
<feature type="compositionally biased region" description="Basic and acidic residues" evidence="1">
    <location>
        <begin position="769"/>
        <end position="780"/>
    </location>
</feature>
<feature type="non-terminal residue" evidence="3">
    <location>
        <position position="963"/>
    </location>
</feature>
<gene>
    <name evidence="3" type="ORF">X975_14253</name>
</gene>
<feature type="region of interest" description="Disordered" evidence="1">
    <location>
        <begin position="567"/>
        <end position="586"/>
    </location>
</feature>
<feature type="compositionally biased region" description="Basic and acidic residues" evidence="1">
    <location>
        <begin position="381"/>
        <end position="395"/>
    </location>
</feature>
<accession>A0A087UPQ5</accession>
<dbReference type="STRING" id="407821.A0A087UPQ5"/>
<protein>
    <recommendedName>
        <fullName evidence="2">VWFC domain-containing protein</fullName>
    </recommendedName>
</protein>
<feature type="compositionally biased region" description="Basic residues" evidence="1">
    <location>
        <begin position="327"/>
        <end position="339"/>
    </location>
</feature>
<dbReference type="EMBL" id="KK120910">
    <property type="protein sequence ID" value="KFM79344.1"/>
    <property type="molecule type" value="Genomic_DNA"/>
</dbReference>
<dbReference type="PROSITE" id="PS50184">
    <property type="entry name" value="VWFC_2"/>
    <property type="match status" value="1"/>
</dbReference>
<feature type="region of interest" description="Disordered" evidence="1">
    <location>
        <begin position="852"/>
        <end position="872"/>
    </location>
</feature>
<dbReference type="SMART" id="SM00214">
    <property type="entry name" value="VWC"/>
    <property type="match status" value="1"/>
</dbReference>
<feature type="compositionally biased region" description="Low complexity" evidence="1">
    <location>
        <begin position="856"/>
        <end position="868"/>
    </location>
</feature>
<feature type="region of interest" description="Disordered" evidence="1">
    <location>
        <begin position="325"/>
        <end position="407"/>
    </location>
</feature>
<dbReference type="Proteomes" id="UP000054359">
    <property type="component" value="Unassembled WGS sequence"/>
</dbReference>
<name>A0A087UPQ5_STEMI</name>